<dbReference type="GO" id="GO:0004190">
    <property type="term" value="F:aspartic-type endopeptidase activity"/>
    <property type="evidence" value="ECO:0007669"/>
    <property type="project" value="InterPro"/>
</dbReference>
<sequence>MVLGQHVSAGRLMIPDKHPGFSLLVDTGVDISIIPYCRTHTPHSPSDFSLTAANNSIHTYGQRSLLLNLGLCRDYRWVSVIVDVRQPIMSADFHTHCNLWVDLKHKRSFDAYTQLSAKAHRHLVSIAGLRRLPE</sequence>
<evidence type="ECO:0000313" key="1">
    <source>
        <dbReference type="EMBL" id="KAA3675017.1"/>
    </source>
</evidence>
<protein>
    <recommendedName>
        <fullName evidence="3">Peptidase A2 domain-containing protein</fullName>
    </recommendedName>
</protein>
<proteinExistence type="predicted"/>
<dbReference type="Proteomes" id="UP000324629">
    <property type="component" value="Unassembled WGS sequence"/>
</dbReference>
<name>A0A5J4NHF2_9TREM</name>
<dbReference type="AlphaFoldDB" id="A0A5J4NHF2"/>
<accession>A0A5J4NHF2</accession>
<comment type="caution">
    <text evidence="1">The sequence shown here is derived from an EMBL/GenBank/DDBJ whole genome shotgun (WGS) entry which is preliminary data.</text>
</comment>
<dbReference type="EMBL" id="QNGE01002775">
    <property type="protein sequence ID" value="KAA3675017.1"/>
    <property type="molecule type" value="Genomic_DNA"/>
</dbReference>
<dbReference type="PROSITE" id="PS00141">
    <property type="entry name" value="ASP_PROTEASE"/>
    <property type="match status" value="1"/>
</dbReference>
<gene>
    <name evidence="1" type="ORF">DEA37_0013358</name>
</gene>
<reference evidence="1 2" key="1">
    <citation type="journal article" date="2019" name="Gigascience">
        <title>Whole-genome sequence of the oriental lung fluke Paragonimus westermani.</title>
        <authorList>
            <person name="Oey H."/>
            <person name="Zakrzewski M."/>
            <person name="Narain K."/>
            <person name="Devi K.R."/>
            <person name="Agatsuma T."/>
            <person name="Nawaratna S."/>
            <person name="Gobert G.N."/>
            <person name="Jones M.K."/>
            <person name="Ragan M.A."/>
            <person name="McManus D.P."/>
            <person name="Krause L."/>
        </authorList>
    </citation>
    <scope>NUCLEOTIDE SEQUENCE [LARGE SCALE GENOMIC DNA]</scope>
    <source>
        <strain evidence="1 2">IND2009</strain>
    </source>
</reference>
<keyword evidence="2" id="KW-1185">Reference proteome</keyword>
<organism evidence="1 2">
    <name type="scientific">Paragonimus westermani</name>
    <dbReference type="NCBI Taxonomy" id="34504"/>
    <lineage>
        <taxon>Eukaryota</taxon>
        <taxon>Metazoa</taxon>
        <taxon>Spiralia</taxon>
        <taxon>Lophotrochozoa</taxon>
        <taxon>Platyhelminthes</taxon>
        <taxon>Trematoda</taxon>
        <taxon>Digenea</taxon>
        <taxon>Plagiorchiida</taxon>
        <taxon>Troglotremata</taxon>
        <taxon>Troglotrematidae</taxon>
        <taxon>Paragonimus</taxon>
    </lineage>
</organism>
<evidence type="ECO:0008006" key="3">
    <source>
        <dbReference type="Google" id="ProtNLM"/>
    </source>
</evidence>
<dbReference type="InterPro" id="IPR001969">
    <property type="entry name" value="Aspartic_peptidase_AS"/>
</dbReference>
<dbReference type="GO" id="GO:0006508">
    <property type="term" value="P:proteolysis"/>
    <property type="evidence" value="ECO:0007669"/>
    <property type="project" value="InterPro"/>
</dbReference>
<evidence type="ECO:0000313" key="2">
    <source>
        <dbReference type="Proteomes" id="UP000324629"/>
    </source>
</evidence>